<dbReference type="GO" id="GO:0005886">
    <property type="term" value="C:plasma membrane"/>
    <property type="evidence" value="ECO:0007669"/>
    <property type="project" value="UniProtKB-SubCell"/>
</dbReference>
<dbReference type="Gene3D" id="1.20.1740.10">
    <property type="entry name" value="Amino acid/polyamine transporter I"/>
    <property type="match status" value="1"/>
</dbReference>
<feature type="transmembrane region" description="Helical" evidence="7">
    <location>
        <begin position="605"/>
        <end position="622"/>
    </location>
</feature>
<evidence type="ECO:0000256" key="2">
    <source>
        <dbReference type="ARBA" id="ARBA00022475"/>
    </source>
</evidence>
<feature type="region of interest" description="Disordered" evidence="6">
    <location>
        <begin position="1"/>
        <end position="101"/>
    </location>
</feature>
<keyword evidence="9" id="KW-1185">Reference proteome</keyword>
<reference evidence="8" key="1">
    <citation type="submission" date="2020-04" db="EMBL/GenBank/DDBJ databases">
        <title>Analysis of mating type loci in Filobasidium floriforme.</title>
        <authorList>
            <person name="Nowrousian M."/>
        </authorList>
    </citation>
    <scope>NUCLEOTIDE SEQUENCE</scope>
    <source>
        <strain evidence="8">CBS 6242</strain>
    </source>
</reference>
<evidence type="ECO:0000313" key="8">
    <source>
        <dbReference type="EMBL" id="KAG7563113.1"/>
    </source>
</evidence>
<sequence length="780" mass="85594">MDLPDKARTPSKTPSKKRERMVSFPSSQDTPTKSRRGDTDLYGRSRTKSQMSEVVGEDMAAPLQGDLSFSMPHFGPDEDTDEESSENEAGTSKSKEEDEDAVEMTYMTPRRRKNAAGSSKPIDKGVVEQYEPPSFARSEFETIVRRLRNRNTTKKPTTHRPRFRNMSYDWQFAGWGSMSYLDLTPEDLQQARSKLEKRNDKPKLDQYRATSIAGNAVWGSVFYSLPAIAAVADVYSPICMLVACSILFLLKPILLELGSAMRIDGANYTYMLNTTTKFVALLAGTVTIIDAVATGIVSAATAASYIGGEARLPFPEFVLAIILLAAFTGLFLMGVKESSGVTLTICTFHCLTMLVLAIAAIIHWAQVGNAVISENWHSAPAVTGNIAKSIFNGICIGLLGVTGFESAPAYISSIRPEAYPKVLRNLVIGAIIVNVPILLLTYAVLPRESIMSGANILSLVGERAAGSWLRIVIVIDSAVVLCGGVLTGAVTTCSLVERLTQDRGLPAFFLRALPNGSLWAACALYLGLTVILYASSGFSLSQSSNVFSMSFVSLIAPFVVAGLMLKINRDTLMRNSRTSAGLVILALAVITTTILGNLVQTPIILLLWGVTLVVIMLLLTVYQNQPRIYRWVLYLYDNARFARKWNKNGEQFFVRRIKELNKHAVCIWIKTDDIATMVRAELYVRQNEATSRLVFIHAYTSVNAIPFELEANAKIVDEIFPDITTDLVLVKNHSAFGPELVHAVAEKLGGMPHAHFFGNLDDAHYPLDLASYQGVRIWGG</sequence>
<dbReference type="AlphaFoldDB" id="A0A8K0JR56"/>
<evidence type="ECO:0000256" key="1">
    <source>
        <dbReference type="ARBA" id="ARBA00004651"/>
    </source>
</evidence>
<name>A0A8K0JR56_9TREE</name>
<feature type="transmembrane region" description="Helical" evidence="7">
    <location>
        <begin position="425"/>
        <end position="445"/>
    </location>
</feature>
<feature type="transmembrane region" description="Helical" evidence="7">
    <location>
        <begin position="468"/>
        <end position="496"/>
    </location>
</feature>
<dbReference type="Proteomes" id="UP000812966">
    <property type="component" value="Unassembled WGS sequence"/>
</dbReference>
<protein>
    <submittedName>
        <fullName evidence="8">Uncharacterized protein</fullName>
    </submittedName>
</protein>
<feature type="transmembrane region" description="Helical" evidence="7">
    <location>
        <begin position="234"/>
        <end position="257"/>
    </location>
</feature>
<feature type="transmembrane region" description="Helical" evidence="7">
    <location>
        <begin position="278"/>
        <end position="305"/>
    </location>
</feature>
<dbReference type="PANTHER" id="PTHR42770:SF7">
    <property type="entry name" value="MEMBRANE PROTEIN"/>
    <property type="match status" value="1"/>
</dbReference>
<evidence type="ECO:0000256" key="4">
    <source>
        <dbReference type="ARBA" id="ARBA00022989"/>
    </source>
</evidence>
<dbReference type="Pfam" id="PF13520">
    <property type="entry name" value="AA_permease_2"/>
    <property type="match status" value="1"/>
</dbReference>
<feature type="compositionally biased region" description="Acidic residues" evidence="6">
    <location>
        <begin position="77"/>
        <end position="86"/>
    </location>
</feature>
<keyword evidence="2" id="KW-1003">Cell membrane</keyword>
<feature type="transmembrane region" description="Helical" evidence="7">
    <location>
        <begin position="579"/>
        <end position="599"/>
    </location>
</feature>
<dbReference type="InterPro" id="IPR002293">
    <property type="entry name" value="AA/rel_permease1"/>
</dbReference>
<organism evidence="8 9">
    <name type="scientific">Filobasidium floriforme</name>
    <dbReference type="NCBI Taxonomy" id="5210"/>
    <lineage>
        <taxon>Eukaryota</taxon>
        <taxon>Fungi</taxon>
        <taxon>Dikarya</taxon>
        <taxon>Basidiomycota</taxon>
        <taxon>Agaricomycotina</taxon>
        <taxon>Tremellomycetes</taxon>
        <taxon>Filobasidiales</taxon>
        <taxon>Filobasidiaceae</taxon>
        <taxon>Filobasidium</taxon>
    </lineage>
</organism>
<gene>
    <name evidence="8" type="ORF">FFLO_01421</name>
</gene>
<comment type="subcellular location">
    <subcellularLocation>
        <location evidence="1">Cell membrane</location>
        <topology evidence="1">Multi-pass membrane protein</topology>
    </subcellularLocation>
</comment>
<dbReference type="GO" id="GO:0022857">
    <property type="term" value="F:transmembrane transporter activity"/>
    <property type="evidence" value="ECO:0007669"/>
    <property type="project" value="InterPro"/>
</dbReference>
<feature type="transmembrane region" description="Helical" evidence="7">
    <location>
        <begin position="546"/>
        <end position="567"/>
    </location>
</feature>
<evidence type="ECO:0000256" key="7">
    <source>
        <dbReference type="SAM" id="Phobius"/>
    </source>
</evidence>
<dbReference type="EMBL" id="JABELV010000020">
    <property type="protein sequence ID" value="KAG7563113.1"/>
    <property type="molecule type" value="Genomic_DNA"/>
</dbReference>
<dbReference type="PANTHER" id="PTHR42770">
    <property type="entry name" value="AMINO ACID TRANSPORTER-RELATED"/>
    <property type="match status" value="1"/>
</dbReference>
<comment type="caution">
    <text evidence="8">The sequence shown here is derived from an EMBL/GenBank/DDBJ whole genome shotgun (WGS) entry which is preliminary data.</text>
</comment>
<keyword evidence="4 7" id="KW-1133">Transmembrane helix</keyword>
<feature type="transmembrane region" description="Helical" evidence="7">
    <location>
        <begin position="342"/>
        <end position="366"/>
    </location>
</feature>
<feature type="transmembrane region" description="Helical" evidence="7">
    <location>
        <begin position="317"/>
        <end position="335"/>
    </location>
</feature>
<evidence type="ECO:0000256" key="3">
    <source>
        <dbReference type="ARBA" id="ARBA00022692"/>
    </source>
</evidence>
<keyword evidence="5 7" id="KW-0472">Membrane</keyword>
<keyword evidence="3 7" id="KW-0812">Transmembrane</keyword>
<feature type="transmembrane region" description="Helical" evidence="7">
    <location>
        <begin position="386"/>
        <end position="404"/>
    </location>
</feature>
<evidence type="ECO:0000313" key="9">
    <source>
        <dbReference type="Proteomes" id="UP000812966"/>
    </source>
</evidence>
<feature type="transmembrane region" description="Helical" evidence="7">
    <location>
        <begin position="508"/>
        <end position="534"/>
    </location>
</feature>
<accession>A0A8K0JR56</accession>
<evidence type="ECO:0000256" key="6">
    <source>
        <dbReference type="SAM" id="MobiDB-lite"/>
    </source>
</evidence>
<proteinExistence type="predicted"/>
<dbReference type="InterPro" id="IPR050367">
    <property type="entry name" value="APC_superfamily"/>
</dbReference>
<evidence type="ECO:0000256" key="5">
    <source>
        <dbReference type="ARBA" id="ARBA00023136"/>
    </source>
</evidence>
<feature type="transmembrane region" description="Helical" evidence="7">
    <location>
        <begin position="207"/>
        <end position="228"/>
    </location>
</feature>